<name>A0A6F8Z014_9ACTN</name>
<reference evidence="2 3" key="2">
    <citation type="submission" date="2020-03" db="EMBL/GenBank/DDBJ databases">
        <authorList>
            <person name="Ichikawa N."/>
            <person name="Kimura A."/>
            <person name="Kitahashi Y."/>
            <person name="Uohara A."/>
        </authorList>
    </citation>
    <scope>NUCLEOTIDE SEQUENCE [LARGE SCALE GENOMIC DNA]</scope>
    <source>
        <strain evidence="2 3">NBRC 105367</strain>
    </source>
</reference>
<dbReference type="KEGG" id="psuu:Psuf_090400"/>
<dbReference type="PANTHER" id="PTHR48207:SF4">
    <property type="entry name" value="BLL6097 PROTEIN"/>
    <property type="match status" value="1"/>
</dbReference>
<gene>
    <name evidence="2" type="ORF">Psuf_090400</name>
</gene>
<keyword evidence="3" id="KW-1185">Reference proteome</keyword>
<evidence type="ECO:0000313" key="3">
    <source>
        <dbReference type="Proteomes" id="UP000503011"/>
    </source>
</evidence>
<evidence type="ECO:0000313" key="2">
    <source>
        <dbReference type="EMBL" id="BCB91727.1"/>
    </source>
</evidence>
<dbReference type="AlphaFoldDB" id="A0A6F8Z014"/>
<dbReference type="InterPro" id="IPR003673">
    <property type="entry name" value="CoA-Trfase_fam_III"/>
</dbReference>
<evidence type="ECO:0000256" key="1">
    <source>
        <dbReference type="ARBA" id="ARBA00022679"/>
    </source>
</evidence>
<dbReference type="EMBL" id="AP022871">
    <property type="protein sequence ID" value="BCB91727.1"/>
    <property type="molecule type" value="Genomic_DNA"/>
</dbReference>
<dbReference type="InterPro" id="IPR023606">
    <property type="entry name" value="CoA-Trfase_III_dom_1_sf"/>
</dbReference>
<protein>
    <recommendedName>
        <fullName evidence="4">CoA transferase</fullName>
    </recommendedName>
</protein>
<dbReference type="Gene3D" id="3.40.50.10540">
    <property type="entry name" value="Crotonobetainyl-coa:carnitine coa-transferase, domain 1"/>
    <property type="match status" value="1"/>
</dbReference>
<sequence>MAIEQYGAGPYGSMHLADLGADVIKIEQPPTGDVGRYVPPYRYGTDSLFFESLNRNKRSVSLDIAHPLGRGVLEDLVARSDAVFYNLRGDVPAKLGLRYADLKGVNPRVVCCSLSGYGTTGPRAAEPGFDYMVQGLAGWMSVTGEPDGPPTKTGMSAVDFATGLAAALSLMIGIHAARRDGVGGDADVALLDTAVSMLNYLATWTLTRGHVPERIPRSGHPTIVPFGNFPTGDGWIVAGGSKEKFWVRMTEAMRRPDLAADPRFATFDDRLRHRDALIALLDAEFARRGTAEWLELLTRHGVPCAPVNDVAAALTDPQVTARDLVFDTPHPTLGPVGQVASPVRFGAAAPRRDRGPALGEHTREVLVDLLGYTDDHIAGLVRAGAIPTEGQP</sequence>
<dbReference type="InterPro" id="IPR044855">
    <property type="entry name" value="CoA-Trfase_III_dom3_sf"/>
</dbReference>
<dbReference type="Gene3D" id="3.30.1540.10">
    <property type="entry name" value="formyl-coa transferase, domain 3"/>
    <property type="match status" value="1"/>
</dbReference>
<evidence type="ECO:0008006" key="4">
    <source>
        <dbReference type="Google" id="ProtNLM"/>
    </source>
</evidence>
<dbReference type="GO" id="GO:0008410">
    <property type="term" value="F:CoA-transferase activity"/>
    <property type="evidence" value="ECO:0007669"/>
    <property type="project" value="TreeGrafter"/>
</dbReference>
<dbReference type="Pfam" id="PF02515">
    <property type="entry name" value="CoA_transf_3"/>
    <property type="match status" value="1"/>
</dbReference>
<reference evidence="2 3" key="1">
    <citation type="submission" date="2020-03" db="EMBL/GenBank/DDBJ databases">
        <title>Whole genome shotgun sequence of Phytohabitans suffuscus NBRC 105367.</title>
        <authorList>
            <person name="Komaki H."/>
            <person name="Tamura T."/>
        </authorList>
    </citation>
    <scope>NUCLEOTIDE SEQUENCE [LARGE SCALE GENOMIC DNA]</scope>
    <source>
        <strain evidence="2 3">NBRC 105367</strain>
    </source>
</reference>
<dbReference type="Proteomes" id="UP000503011">
    <property type="component" value="Chromosome"/>
</dbReference>
<keyword evidence="1" id="KW-0808">Transferase</keyword>
<organism evidence="2 3">
    <name type="scientific">Phytohabitans suffuscus</name>
    <dbReference type="NCBI Taxonomy" id="624315"/>
    <lineage>
        <taxon>Bacteria</taxon>
        <taxon>Bacillati</taxon>
        <taxon>Actinomycetota</taxon>
        <taxon>Actinomycetes</taxon>
        <taxon>Micromonosporales</taxon>
        <taxon>Micromonosporaceae</taxon>
    </lineage>
</organism>
<dbReference type="SUPFAM" id="SSF89796">
    <property type="entry name" value="CoA-transferase family III (CaiB/BaiF)"/>
    <property type="match status" value="1"/>
</dbReference>
<accession>A0A6F8Z014</accession>
<dbReference type="InterPro" id="IPR050483">
    <property type="entry name" value="CoA-transferase_III_domain"/>
</dbReference>
<proteinExistence type="predicted"/>
<dbReference type="PANTHER" id="PTHR48207">
    <property type="entry name" value="SUCCINATE--HYDROXYMETHYLGLUTARATE COA-TRANSFERASE"/>
    <property type="match status" value="1"/>
</dbReference>